<evidence type="ECO:0000313" key="1">
    <source>
        <dbReference type="EMBL" id="MDP4528103.1"/>
    </source>
</evidence>
<proteinExistence type="predicted"/>
<name>A0ABT9GMA7_9GAMM</name>
<protein>
    <submittedName>
        <fullName evidence="1">Nucleotidyltransferase family protein</fullName>
    </submittedName>
</protein>
<gene>
    <name evidence="1" type="ORF">Q3O59_03545</name>
</gene>
<reference evidence="1 2" key="1">
    <citation type="submission" date="2023-08" db="EMBL/GenBank/DDBJ databases">
        <authorList>
            <person name="Joshi A."/>
            <person name="Thite S."/>
        </authorList>
    </citation>
    <scope>NUCLEOTIDE SEQUENCE [LARGE SCALE GENOMIC DNA]</scope>
    <source>
        <strain evidence="1 2">1E1</strain>
    </source>
</reference>
<dbReference type="RefSeq" id="WP_305944255.1">
    <property type="nucleotide sequence ID" value="NZ_JAUZVY010000001.1"/>
</dbReference>
<dbReference type="Proteomes" id="UP001236258">
    <property type="component" value="Unassembled WGS sequence"/>
</dbReference>
<sequence length="368" mass="42562">MLPTDWLMRLVKSPEAAVAIPEQHWPLMVRLLRKHQLLARYGHWFRQAGVFEQLPHYAQHHLRNAEILASKQQHQVVFEAAELVSLLAPLGVCPVFLKGAAYSLAFEASVGSGRTYSDIDVLVPKEQITAVEQRLALHGYYGEAMTAYDQHYYRRWTHEIPPIRHHSRGTVLDIHHNLIPPISGRAPDMAVFLQQLVQSPQGFQVLALPAMTLHSLVHLLFNEEFKHGFRDLTDLHLLFGQFRQADDWQQLLQLAQQTGFLFELFLACRYCKQLLGTSFPEFFLDELAAQQRNQLHQALLDFIFLRVLCPRHPVTDGWQHRLADQLSWLRGHWLKMPLSVLLWHTAVKSSRAVMMAVLGKSYFEPERR</sequence>
<dbReference type="InterPro" id="IPR039498">
    <property type="entry name" value="NTP_transf_5"/>
</dbReference>
<comment type="caution">
    <text evidence="1">The sequence shown here is derived from an EMBL/GenBank/DDBJ whole genome shotgun (WGS) entry which is preliminary data.</text>
</comment>
<accession>A0ABT9GMA7</accession>
<keyword evidence="2" id="KW-1185">Reference proteome</keyword>
<evidence type="ECO:0000313" key="2">
    <source>
        <dbReference type="Proteomes" id="UP001236258"/>
    </source>
</evidence>
<dbReference type="EMBL" id="JAUZVY010000001">
    <property type="protein sequence ID" value="MDP4528103.1"/>
    <property type="molecule type" value="Genomic_DNA"/>
</dbReference>
<dbReference type="Pfam" id="PF14907">
    <property type="entry name" value="NTP_transf_5"/>
    <property type="match status" value="1"/>
</dbReference>
<organism evidence="1 2">
    <name type="scientific">Alkalimonas delamerensis</name>
    <dbReference type="NCBI Taxonomy" id="265981"/>
    <lineage>
        <taxon>Bacteria</taxon>
        <taxon>Pseudomonadati</taxon>
        <taxon>Pseudomonadota</taxon>
        <taxon>Gammaproteobacteria</taxon>
        <taxon>Alkalimonas</taxon>
    </lineage>
</organism>